<evidence type="ECO:0000256" key="4">
    <source>
        <dbReference type="ARBA" id="ARBA00023163"/>
    </source>
</evidence>
<evidence type="ECO:0000256" key="3">
    <source>
        <dbReference type="ARBA" id="ARBA00023015"/>
    </source>
</evidence>
<dbReference type="EMBL" id="OU900105">
    <property type="protein sequence ID" value="CAG9856501.1"/>
    <property type="molecule type" value="Genomic_DNA"/>
</dbReference>
<dbReference type="GO" id="GO:0051123">
    <property type="term" value="P:RNA polymerase II preinitiation complex assembly"/>
    <property type="evidence" value="ECO:0007669"/>
    <property type="project" value="TreeGrafter"/>
</dbReference>
<evidence type="ECO:0000313" key="9">
    <source>
        <dbReference type="EMBL" id="CAG9856501.1"/>
    </source>
</evidence>
<dbReference type="GO" id="GO:0046695">
    <property type="term" value="C:SLIK (SAGA-like) complex"/>
    <property type="evidence" value="ECO:0007669"/>
    <property type="project" value="InterPro"/>
</dbReference>
<comment type="similarity">
    <text evidence="2">Belongs to the TAF6 family.</text>
</comment>
<evidence type="ECO:0000256" key="5">
    <source>
        <dbReference type="ARBA" id="ARBA00023242"/>
    </source>
</evidence>
<dbReference type="AlphaFoldDB" id="A0A9N9XKY0"/>
<protein>
    <recommendedName>
        <fullName evidence="6">Transcription initiation factor TFIID subunit 6</fullName>
    </recommendedName>
</protein>
<feature type="domain" description="TATA box binding protein associated factor (TAF) histone-like fold" evidence="8">
    <location>
        <begin position="51"/>
        <end position="118"/>
    </location>
</feature>
<reference evidence="9" key="1">
    <citation type="submission" date="2022-01" db="EMBL/GenBank/DDBJ databases">
        <authorList>
            <person name="King R."/>
        </authorList>
    </citation>
    <scope>NUCLEOTIDE SEQUENCE</scope>
</reference>
<keyword evidence="4" id="KW-0804">Transcription</keyword>
<feature type="region of interest" description="Disordered" evidence="7">
    <location>
        <begin position="1"/>
        <end position="40"/>
    </location>
</feature>
<comment type="subcellular location">
    <subcellularLocation>
        <location evidence="1">Nucleus</location>
    </subcellularLocation>
</comment>
<sequence>MSSSNSTRVKKSSKDDKKKAHASSSSSTNLNDSNSKEKERGADMEFKQYAGISPDIISHYAEQAMIETRLTEDVCNVLSEDINYKLRYIINEALLKARLCGRDVISSNDIEETFTSLSIDKVHGASDSPIWMPFTYNNQSFLYLDDSIVDLVQITEEENNTYVQYGDFEIVSNWYPEPNPTSPALKNYFVSACQSLTGSDEELRDMVLKDISENPQVGQIAQWFYHFAYFLLINNITFDSLTVVALDLVETLENSPLNSVSVSTKQLRLLVRLLLQRLLLSYNAPDVLRKMCFTLSILCLRCSLKEMTLAKVKQKLETIPSDQILSLLSIIYYLGVDAIKEIFLPHVTFFFDKIPLSPDQPNVIHTVLAIYNVICKAEILSTYVHNWFDVLIENELVIYWPPSCCEITDVEKLNPNFAVMKSKLIKTRRKISGTQNVIIGKTTLLLPELNRGKNRKLRKCCDHSLLSYIL</sequence>
<dbReference type="InterPro" id="IPR009072">
    <property type="entry name" value="Histone-fold"/>
</dbReference>
<evidence type="ECO:0000256" key="2">
    <source>
        <dbReference type="ARBA" id="ARBA00007688"/>
    </source>
</evidence>
<keyword evidence="3" id="KW-0805">Transcription regulation</keyword>
<feature type="compositionally biased region" description="Low complexity" evidence="7">
    <location>
        <begin position="22"/>
        <end position="33"/>
    </location>
</feature>
<keyword evidence="10" id="KW-1185">Reference proteome</keyword>
<dbReference type="InterPro" id="IPR004823">
    <property type="entry name" value="TAF_TATA-bd_Histone-like_dom"/>
</dbReference>
<dbReference type="OrthoDB" id="6621890at2759"/>
<dbReference type="Gene3D" id="1.10.20.10">
    <property type="entry name" value="Histone, subunit A"/>
    <property type="match status" value="1"/>
</dbReference>
<keyword evidence="5" id="KW-0539">Nucleus</keyword>
<proteinExistence type="inferred from homology"/>
<dbReference type="GO" id="GO:0016251">
    <property type="term" value="F:RNA polymerase II general transcription initiation factor activity"/>
    <property type="evidence" value="ECO:0007669"/>
    <property type="project" value="InterPro"/>
</dbReference>
<evidence type="ECO:0000256" key="1">
    <source>
        <dbReference type="ARBA" id="ARBA00004123"/>
    </source>
</evidence>
<evidence type="ECO:0000313" key="10">
    <source>
        <dbReference type="Proteomes" id="UP001153712"/>
    </source>
</evidence>
<evidence type="ECO:0000256" key="6">
    <source>
        <dbReference type="ARBA" id="ARBA00040091"/>
    </source>
</evidence>
<dbReference type="GO" id="GO:0005669">
    <property type="term" value="C:transcription factor TFIID complex"/>
    <property type="evidence" value="ECO:0007669"/>
    <property type="project" value="InterPro"/>
</dbReference>
<dbReference type="GO" id="GO:0046982">
    <property type="term" value="F:protein heterodimerization activity"/>
    <property type="evidence" value="ECO:0007669"/>
    <property type="project" value="InterPro"/>
</dbReference>
<dbReference type="Proteomes" id="UP001153712">
    <property type="component" value="Chromosome 12"/>
</dbReference>
<evidence type="ECO:0000256" key="7">
    <source>
        <dbReference type="SAM" id="MobiDB-lite"/>
    </source>
</evidence>
<gene>
    <name evidence="9" type="ORF">PHYEVI_LOCUS2922</name>
</gene>
<name>A0A9N9XKY0_PHYSR</name>
<dbReference type="SMART" id="SM00803">
    <property type="entry name" value="TAF"/>
    <property type="match status" value="1"/>
</dbReference>
<dbReference type="Pfam" id="PF02969">
    <property type="entry name" value="TAF"/>
    <property type="match status" value="1"/>
</dbReference>
<dbReference type="SUPFAM" id="SSF47113">
    <property type="entry name" value="Histone-fold"/>
    <property type="match status" value="1"/>
</dbReference>
<dbReference type="PANTHER" id="PTHR10221:SF9">
    <property type="entry name" value="TRANSCRIPTION INITIATION FACTOR TFIID SUBUNIT 6"/>
    <property type="match status" value="1"/>
</dbReference>
<dbReference type="PANTHER" id="PTHR10221">
    <property type="entry name" value="TRANSCRIPTION INITIATION FACTOR TFIID SUBUNIT 6"/>
    <property type="match status" value="1"/>
</dbReference>
<accession>A0A9N9XKY0</accession>
<dbReference type="GO" id="GO:0003713">
    <property type="term" value="F:transcription coactivator activity"/>
    <property type="evidence" value="ECO:0007669"/>
    <property type="project" value="TreeGrafter"/>
</dbReference>
<evidence type="ECO:0000259" key="8">
    <source>
        <dbReference type="SMART" id="SM00803"/>
    </source>
</evidence>
<dbReference type="InterPro" id="IPR037796">
    <property type="entry name" value="TAF6"/>
</dbReference>
<dbReference type="GO" id="GO:0000124">
    <property type="term" value="C:SAGA complex"/>
    <property type="evidence" value="ECO:0007669"/>
    <property type="project" value="InterPro"/>
</dbReference>
<organism evidence="9 10">
    <name type="scientific">Phyllotreta striolata</name>
    <name type="common">Striped flea beetle</name>
    <name type="synonym">Crioceris striolata</name>
    <dbReference type="NCBI Taxonomy" id="444603"/>
    <lineage>
        <taxon>Eukaryota</taxon>
        <taxon>Metazoa</taxon>
        <taxon>Ecdysozoa</taxon>
        <taxon>Arthropoda</taxon>
        <taxon>Hexapoda</taxon>
        <taxon>Insecta</taxon>
        <taxon>Pterygota</taxon>
        <taxon>Neoptera</taxon>
        <taxon>Endopterygota</taxon>
        <taxon>Coleoptera</taxon>
        <taxon>Polyphaga</taxon>
        <taxon>Cucujiformia</taxon>
        <taxon>Chrysomeloidea</taxon>
        <taxon>Chrysomelidae</taxon>
        <taxon>Galerucinae</taxon>
        <taxon>Alticini</taxon>
        <taxon>Phyllotreta</taxon>
    </lineage>
</organism>